<dbReference type="EMBL" id="JBHRSB010000008">
    <property type="protein sequence ID" value="MFC3002938.1"/>
    <property type="molecule type" value="Genomic_DNA"/>
</dbReference>
<dbReference type="InterPro" id="IPR004590">
    <property type="entry name" value="ssDNA_annealing_RecT"/>
</dbReference>
<dbReference type="RefSeq" id="WP_216839219.1">
    <property type="nucleotide sequence ID" value="NZ_JAFNJS010000008.1"/>
</dbReference>
<feature type="compositionally biased region" description="Basic and acidic residues" evidence="1">
    <location>
        <begin position="216"/>
        <end position="225"/>
    </location>
</feature>
<gene>
    <name evidence="2" type="ORF">ACFOD3_23770</name>
</gene>
<dbReference type="InterPro" id="IPR018330">
    <property type="entry name" value="RecT_fam"/>
</dbReference>
<dbReference type="Pfam" id="PF03837">
    <property type="entry name" value="RecT"/>
    <property type="match status" value="1"/>
</dbReference>
<keyword evidence="3" id="KW-1185">Reference proteome</keyword>
<protein>
    <submittedName>
        <fullName evidence="2">Recombinase RecT</fullName>
    </submittedName>
</protein>
<dbReference type="NCBIfam" id="TIGR00616">
    <property type="entry name" value="rect"/>
    <property type="match status" value="1"/>
</dbReference>
<sequence length="278" mass="30356">MNQITKTTETPEAKLRQQLSSMAPQFAMALPSHIKPEKLQRVVMTVAQQNPALLDADRRSLLGACLKCAADGLIPDGREAALVMFKDKVQYMPMMAGLLKRARNSGEIAGVIAQVIYERDEFIQTPDDFDHPIRHRPPALGQDRGKPIGAYALGKLKDGTVVSEVMSLSEIEKVRRVSRASGAGPWVQWWDEMARKTVFRRLSKWLPMDAEDADRVEQAMRRDDSLGAPQGDADAARGVILEGEAAESGSSRLDALEGSLAQADEDDFPGTATTAQGA</sequence>
<feature type="region of interest" description="Disordered" evidence="1">
    <location>
        <begin position="216"/>
        <end position="278"/>
    </location>
</feature>
<evidence type="ECO:0000313" key="3">
    <source>
        <dbReference type="Proteomes" id="UP001595420"/>
    </source>
</evidence>
<organism evidence="2 3">
    <name type="scientific">Falsiroseomonas tokyonensis</name>
    <dbReference type="NCBI Taxonomy" id="430521"/>
    <lineage>
        <taxon>Bacteria</taxon>
        <taxon>Pseudomonadati</taxon>
        <taxon>Pseudomonadota</taxon>
        <taxon>Alphaproteobacteria</taxon>
        <taxon>Acetobacterales</taxon>
        <taxon>Roseomonadaceae</taxon>
        <taxon>Falsiroseomonas</taxon>
    </lineage>
</organism>
<dbReference type="Proteomes" id="UP001595420">
    <property type="component" value="Unassembled WGS sequence"/>
</dbReference>
<reference evidence="3" key="1">
    <citation type="journal article" date="2019" name="Int. J. Syst. Evol. Microbiol.">
        <title>The Global Catalogue of Microorganisms (GCM) 10K type strain sequencing project: providing services to taxonomists for standard genome sequencing and annotation.</title>
        <authorList>
            <consortium name="The Broad Institute Genomics Platform"/>
            <consortium name="The Broad Institute Genome Sequencing Center for Infectious Disease"/>
            <person name="Wu L."/>
            <person name="Ma J."/>
        </authorList>
    </citation>
    <scope>NUCLEOTIDE SEQUENCE [LARGE SCALE GENOMIC DNA]</scope>
    <source>
        <strain evidence="3">CGMCC 1.16855</strain>
    </source>
</reference>
<evidence type="ECO:0000256" key="1">
    <source>
        <dbReference type="SAM" id="MobiDB-lite"/>
    </source>
</evidence>
<name>A0ABV7C2F9_9PROT</name>
<comment type="caution">
    <text evidence="2">The sequence shown here is derived from an EMBL/GenBank/DDBJ whole genome shotgun (WGS) entry which is preliminary data.</text>
</comment>
<accession>A0ABV7C2F9</accession>
<proteinExistence type="predicted"/>
<evidence type="ECO:0000313" key="2">
    <source>
        <dbReference type="EMBL" id="MFC3002938.1"/>
    </source>
</evidence>